<sequence length="432" mass="46538">MRKFFYTSLVFTMLAGCQSGAQLAPPAAADDAETQTSETATDSGTASSSGASSSDNGAERPASFTAWVEAFQRHARSEGISQATLDEAFAEVRYQPRIIELDQSQPEFVRPIWEYLDTAVSSTRINQGRNKLAEHRDTAREMEQRYGVPAEIVVAIWGIESNYGGNFGSFSTIDALATLGYDGRRQSFARGELMAALRIIEQGDIAAEQMVGSWAGAMGHTQFIPSSFEAYAEDGDGDGRRDIWGSIPDVMASTANYLARAGWQRGQPWGVEVGLGSGFDYSQADDTRLSSAQWAERGVRPVNGGSLPTFSEAAVVVPAGASGPAFLVGPNYRAILRYNNATSYALAVGTLADQIAGRSGVVQGWPRSEQPLTRSQVRELQQRLNAAGFDTGTPDGVFGPNTRSGLRSYQRAEGLVPDGFATVSLLERLQRR</sequence>
<dbReference type="NCBIfam" id="TIGR02283">
    <property type="entry name" value="MltB_2"/>
    <property type="match status" value="1"/>
</dbReference>
<dbReference type="PANTHER" id="PTHR30163">
    <property type="entry name" value="MEMBRANE-BOUND LYTIC MUREIN TRANSGLYCOSYLASE B"/>
    <property type="match status" value="1"/>
</dbReference>
<feature type="region of interest" description="Disordered" evidence="1">
    <location>
        <begin position="26"/>
        <end position="59"/>
    </location>
</feature>
<evidence type="ECO:0000256" key="2">
    <source>
        <dbReference type="SAM" id="SignalP"/>
    </source>
</evidence>
<name>A0ABU1HAZ0_9GAMM</name>
<evidence type="ECO:0000259" key="4">
    <source>
        <dbReference type="Pfam" id="PF13406"/>
    </source>
</evidence>
<feature type="chain" id="PRO_5046628486" evidence="2">
    <location>
        <begin position="24"/>
        <end position="432"/>
    </location>
</feature>
<dbReference type="SUPFAM" id="SSF53955">
    <property type="entry name" value="Lysozyme-like"/>
    <property type="match status" value="1"/>
</dbReference>
<dbReference type="InterPro" id="IPR036366">
    <property type="entry name" value="PGBDSf"/>
</dbReference>
<evidence type="ECO:0000256" key="1">
    <source>
        <dbReference type="SAM" id="MobiDB-lite"/>
    </source>
</evidence>
<feature type="signal peptide" evidence="2">
    <location>
        <begin position="1"/>
        <end position="23"/>
    </location>
</feature>
<evidence type="ECO:0000313" key="6">
    <source>
        <dbReference type="Proteomes" id="UP001251374"/>
    </source>
</evidence>
<dbReference type="Pfam" id="PF13406">
    <property type="entry name" value="SLT_2"/>
    <property type="match status" value="1"/>
</dbReference>
<keyword evidence="6" id="KW-1185">Reference proteome</keyword>
<gene>
    <name evidence="5" type="ORF">QC821_04945</name>
</gene>
<dbReference type="RefSeq" id="WP_309717838.1">
    <property type="nucleotide sequence ID" value="NZ_JARWAM010000003.1"/>
</dbReference>
<reference evidence="5 6" key="1">
    <citation type="submission" date="2023-04" db="EMBL/GenBank/DDBJ databases">
        <title>A long-awaited taxogenomic arrangement of the family Halomonadaceae.</title>
        <authorList>
            <person name="De La Haba R."/>
            <person name="Chuvochina M."/>
            <person name="Wittouck S."/>
            <person name="Arahal D.R."/>
            <person name="Sanchez-Porro C."/>
            <person name="Hugenholtz P."/>
            <person name="Ventosa A."/>
        </authorList>
    </citation>
    <scope>NUCLEOTIDE SEQUENCE [LARGE SCALE GENOMIC DNA]</scope>
    <source>
        <strain evidence="5 6">DSM 26770</strain>
    </source>
</reference>
<dbReference type="InterPro" id="IPR043426">
    <property type="entry name" value="MltB-like"/>
</dbReference>
<feature type="compositionally biased region" description="Low complexity" evidence="1">
    <location>
        <begin position="36"/>
        <end position="56"/>
    </location>
</feature>
<dbReference type="EMBL" id="JARWAM010000003">
    <property type="protein sequence ID" value="MDR5904623.1"/>
    <property type="molecule type" value="Genomic_DNA"/>
</dbReference>
<feature type="domain" description="Transglycosylase SLT" evidence="4">
    <location>
        <begin position="63"/>
        <end position="353"/>
    </location>
</feature>
<evidence type="ECO:0000259" key="3">
    <source>
        <dbReference type="Pfam" id="PF01471"/>
    </source>
</evidence>
<keyword evidence="2" id="KW-0732">Signal</keyword>
<dbReference type="PROSITE" id="PS51257">
    <property type="entry name" value="PROKAR_LIPOPROTEIN"/>
    <property type="match status" value="1"/>
</dbReference>
<dbReference type="CDD" id="cd13399">
    <property type="entry name" value="Slt35-like"/>
    <property type="match status" value="1"/>
</dbReference>
<feature type="domain" description="Peptidoglycan binding-like" evidence="3">
    <location>
        <begin position="374"/>
        <end position="429"/>
    </location>
</feature>
<dbReference type="InterPro" id="IPR002477">
    <property type="entry name" value="Peptidoglycan-bd-like"/>
</dbReference>
<organism evidence="5 6">
    <name type="scientific">Franzmannia qiaohouensis</name>
    <dbReference type="NCBI Taxonomy" id="1329370"/>
    <lineage>
        <taxon>Bacteria</taxon>
        <taxon>Pseudomonadati</taxon>
        <taxon>Pseudomonadota</taxon>
        <taxon>Gammaproteobacteria</taxon>
        <taxon>Oceanospirillales</taxon>
        <taxon>Halomonadaceae</taxon>
        <taxon>Franzmannia</taxon>
    </lineage>
</organism>
<dbReference type="PANTHER" id="PTHR30163:SF8">
    <property type="entry name" value="LYTIC MUREIN TRANSGLYCOSYLASE"/>
    <property type="match status" value="1"/>
</dbReference>
<dbReference type="Gene3D" id="1.10.8.350">
    <property type="entry name" value="Bacterial muramidase"/>
    <property type="match status" value="1"/>
</dbReference>
<dbReference type="InterPro" id="IPR036365">
    <property type="entry name" value="PGBD-like_sf"/>
</dbReference>
<dbReference type="InterPro" id="IPR023346">
    <property type="entry name" value="Lysozyme-like_dom_sf"/>
</dbReference>
<protein>
    <submittedName>
        <fullName evidence="5">Lytic murein transglycosylase</fullName>
    </submittedName>
</protein>
<proteinExistence type="predicted"/>
<dbReference type="Gene3D" id="1.10.530.10">
    <property type="match status" value="1"/>
</dbReference>
<evidence type="ECO:0000313" key="5">
    <source>
        <dbReference type="EMBL" id="MDR5904623.1"/>
    </source>
</evidence>
<dbReference type="SUPFAM" id="SSF47090">
    <property type="entry name" value="PGBD-like"/>
    <property type="match status" value="1"/>
</dbReference>
<comment type="caution">
    <text evidence="5">The sequence shown here is derived from an EMBL/GenBank/DDBJ whole genome shotgun (WGS) entry which is preliminary data.</text>
</comment>
<dbReference type="InterPro" id="IPR011970">
    <property type="entry name" value="MltB_2"/>
</dbReference>
<dbReference type="Pfam" id="PF01471">
    <property type="entry name" value="PG_binding_1"/>
    <property type="match status" value="1"/>
</dbReference>
<dbReference type="Gene3D" id="1.10.101.10">
    <property type="entry name" value="PGBD-like superfamily/PGBD"/>
    <property type="match status" value="1"/>
</dbReference>
<dbReference type="Proteomes" id="UP001251374">
    <property type="component" value="Unassembled WGS sequence"/>
</dbReference>
<dbReference type="InterPro" id="IPR031304">
    <property type="entry name" value="SLT_2"/>
</dbReference>
<accession>A0ABU1HAZ0</accession>